<feature type="transmembrane region" description="Helical" evidence="1">
    <location>
        <begin position="65"/>
        <end position="83"/>
    </location>
</feature>
<evidence type="ECO:0000256" key="1">
    <source>
        <dbReference type="SAM" id="Phobius"/>
    </source>
</evidence>
<protein>
    <submittedName>
        <fullName evidence="2">Uncharacterized protein</fullName>
    </submittedName>
</protein>
<dbReference type="Proteomes" id="UP000001025">
    <property type="component" value="Chromosome"/>
</dbReference>
<sequence>MDEIPSLQLGRCRKNLSVGRRSLSAMATANEHDDRDPLWVSTLHWLLIAFGVAAPWFLHFTVAWWAAFLAMLAFMVVYSWLFVPEGSICMGIPFMLPFATSLVLLLLQSVLLLRWCVERFSGG</sequence>
<keyword evidence="3" id="KW-1185">Reference proteome</keyword>
<evidence type="ECO:0000313" key="3">
    <source>
        <dbReference type="Proteomes" id="UP000001025"/>
    </source>
</evidence>
<dbReference type="EMBL" id="BX294133">
    <property type="protein sequence ID" value="CAD71386.1"/>
    <property type="molecule type" value="Genomic_DNA"/>
</dbReference>
<keyword evidence="1" id="KW-1133">Transmembrane helix</keyword>
<gene>
    <name evidence="2" type="ordered locus">RB100</name>
</gene>
<name>Q7UZ97_RHOBA</name>
<evidence type="ECO:0000313" key="2">
    <source>
        <dbReference type="EMBL" id="CAD71386.1"/>
    </source>
</evidence>
<keyword evidence="1" id="KW-0812">Transmembrane</keyword>
<feature type="transmembrane region" description="Helical" evidence="1">
    <location>
        <begin position="38"/>
        <end position="58"/>
    </location>
</feature>
<keyword evidence="1" id="KW-0472">Membrane</keyword>
<dbReference type="KEGG" id="rba:RB100"/>
<dbReference type="OrthoDB" id="9934991at2"/>
<dbReference type="EnsemblBacteria" id="CAD71386">
    <property type="protein sequence ID" value="CAD71386"/>
    <property type="gene ID" value="RB100"/>
</dbReference>
<feature type="transmembrane region" description="Helical" evidence="1">
    <location>
        <begin position="95"/>
        <end position="117"/>
    </location>
</feature>
<accession>Q7UZ97</accession>
<dbReference type="STRING" id="243090.RB100"/>
<dbReference type="AlphaFoldDB" id="Q7UZ97"/>
<organism evidence="2 3">
    <name type="scientific">Rhodopirellula baltica (strain DSM 10527 / NCIMB 13988 / SH1)</name>
    <dbReference type="NCBI Taxonomy" id="243090"/>
    <lineage>
        <taxon>Bacteria</taxon>
        <taxon>Pseudomonadati</taxon>
        <taxon>Planctomycetota</taxon>
        <taxon>Planctomycetia</taxon>
        <taxon>Pirellulales</taxon>
        <taxon>Pirellulaceae</taxon>
        <taxon>Rhodopirellula</taxon>
    </lineage>
</organism>
<dbReference type="InParanoid" id="Q7UZ97"/>
<dbReference type="HOGENOM" id="CLU_2013460_0_0_0"/>
<reference evidence="2 3" key="1">
    <citation type="journal article" date="2003" name="Proc. Natl. Acad. Sci. U.S.A.">
        <title>Complete genome sequence of the marine planctomycete Pirellula sp. strain 1.</title>
        <authorList>
            <person name="Gloeckner F.O."/>
            <person name="Kube M."/>
            <person name="Bauer M."/>
            <person name="Teeling H."/>
            <person name="Lombardot T."/>
            <person name="Ludwig W."/>
            <person name="Gade D."/>
            <person name="Beck A."/>
            <person name="Borzym K."/>
            <person name="Heitmann K."/>
            <person name="Rabus R."/>
            <person name="Schlesner H."/>
            <person name="Amann R."/>
            <person name="Reinhardt R."/>
        </authorList>
    </citation>
    <scope>NUCLEOTIDE SEQUENCE [LARGE SCALE GENOMIC DNA]</scope>
    <source>
        <strain evidence="3">DSM 10527 / NCIMB 13988 / SH1</strain>
    </source>
</reference>
<proteinExistence type="predicted"/>